<dbReference type="PRINTS" id="PR00146">
    <property type="entry name" value="DHPICSNTHASE"/>
</dbReference>
<proteinExistence type="inferred from homology"/>
<evidence type="ECO:0000256" key="3">
    <source>
        <dbReference type="PIRNR" id="PIRNR001365"/>
    </source>
</evidence>
<dbReference type="PROSITE" id="PS00666">
    <property type="entry name" value="DHDPS_2"/>
    <property type="match status" value="1"/>
</dbReference>
<feature type="active site" description="Schiff-base intermediate with substrate" evidence="4">
    <location>
        <position position="161"/>
    </location>
</feature>
<dbReference type="SMART" id="SM01130">
    <property type="entry name" value="DHDPS"/>
    <property type="match status" value="1"/>
</dbReference>
<name>A0AAJ6AGA2_9MICC</name>
<evidence type="ECO:0000256" key="2">
    <source>
        <dbReference type="ARBA" id="ARBA00023270"/>
    </source>
</evidence>
<keyword evidence="1 3" id="KW-0456">Lyase</keyword>
<dbReference type="Gene3D" id="3.20.20.70">
    <property type="entry name" value="Aldolase class I"/>
    <property type="match status" value="1"/>
</dbReference>
<dbReference type="GO" id="GO:0005829">
    <property type="term" value="C:cytosol"/>
    <property type="evidence" value="ECO:0007669"/>
    <property type="project" value="TreeGrafter"/>
</dbReference>
<gene>
    <name evidence="5" type="ORF">QDX21_10820</name>
</gene>
<dbReference type="EMBL" id="CP122566">
    <property type="protein sequence ID" value="WGH92780.1"/>
    <property type="molecule type" value="Genomic_DNA"/>
</dbReference>
<evidence type="ECO:0000313" key="5">
    <source>
        <dbReference type="EMBL" id="WGH92780.1"/>
    </source>
</evidence>
<comment type="similarity">
    <text evidence="3">Belongs to the DapA family.</text>
</comment>
<protein>
    <submittedName>
        <fullName evidence="5">Dihydrodipicolinate synthase family protein</fullName>
    </submittedName>
</protein>
<organism evidence="5 6">
    <name type="scientific">Auritidibacter ignavus</name>
    <dbReference type="NCBI Taxonomy" id="678932"/>
    <lineage>
        <taxon>Bacteria</taxon>
        <taxon>Bacillati</taxon>
        <taxon>Actinomycetota</taxon>
        <taxon>Actinomycetes</taxon>
        <taxon>Micrococcales</taxon>
        <taxon>Micrococcaceae</taxon>
        <taxon>Auritidibacter</taxon>
    </lineage>
</organism>
<dbReference type="PIRSF" id="PIRSF001365">
    <property type="entry name" value="DHDPS"/>
    <property type="match status" value="1"/>
</dbReference>
<dbReference type="Pfam" id="PF00701">
    <property type="entry name" value="DHDPS"/>
    <property type="match status" value="1"/>
</dbReference>
<dbReference type="CDD" id="cd00408">
    <property type="entry name" value="DHDPS-like"/>
    <property type="match status" value="1"/>
</dbReference>
<dbReference type="InterPro" id="IPR020625">
    <property type="entry name" value="Schiff_base-form_aldolases_AS"/>
</dbReference>
<keyword evidence="2" id="KW-0704">Schiff base</keyword>
<dbReference type="Proteomes" id="UP001224674">
    <property type="component" value="Chromosome"/>
</dbReference>
<dbReference type="GO" id="GO:0016829">
    <property type="term" value="F:lyase activity"/>
    <property type="evidence" value="ECO:0007669"/>
    <property type="project" value="UniProtKB-KW"/>
</dbReference>
<dbReference type="AlphaFoldDB" id="A0AAJ6AGA2"/>
<evidence type="ECO:0000256" key="1">
    <source>
        <dbReference type="ARBA" id="ARBA00023239"/>
    </source>
</evidence>
<evidence type="ECO:0000256" key="4">
    <source>
        <dbReference type="PIRSR" id="PIRSR001365-1"/>
    </source>
</evidence>
<dbReference type="PANTHER" id="PTHR12128">
    <property type="entry name" value="DIHYDRODIPICOLINATE SYNTHASE"/>
    <property type="match status" value="1"/>
</dbReference>
<evidence type="ECO:0000313" key="6">
    <source>
        <dbReference type="Proteomes" id="UP001224674"/>
    </source>
</evidence>
<accession>A0AAJ6AGA2</accession>
<keyword evidence="6" id="KW-1185">Reference proteome</keyword>
<dbReference type="RefSeq" id="WP_110101517.1">
    <property type="nucleotide sequence ID" value="NZ_CP122561.1"/>
</dbReference>
<sequence length="292" mass="32088">MFNGVYTPSITPLQNGSFDFDNWKRHLDHLVEAGIDGVLLFGSIGEFYGFTLEQKKEAVAILAEHLDSRIQLLVGTGATRQEDVIELSNFSREHGADAVVVVSPYYFGPSECSAEKFFATVAESVHMPVMLYNFPARTGSDLGPELVTRLASKYQNIVGIKDTVDSASHTREVIQAVSKARDDFSVLSGFDEYYLTNRVSGGAGILSGLTNVEPELFVRLHRAYQAKHCQTVVECATRITSLMRLYDTADLFISAIKVAVKTKGLPISTEILEPGVQADQELEKSVSKVLKS</sequence>
<dbReference type="SUPFAM" id="SSF51569">
    <property type="entry name" value="Aldolase"/>
    <property type="match status" value="1"/>
</dbReference>
<feature type="active site" description="Proton donor/acceptor" evidence="4">
    <location>
        <position position="132"/>
    </location>
</feature>
<reference evidence="5 6" key="1">
    <citation type="submission" date="2023-03" db="EMBL/GenBank/DDBJ databases">
        <title>Complete genome sequences of several Auritidibacter ignavus strains isolated from ear infections.</title>
        <authorList>
            <person name="Baehr T."/>
            <person name="Baumhoegger A.M."/>
        </authorList>
    </citation>
    <scope>NUCLEOTIDE SEQUENCE [LARGE SCALE GENOMIC DNA]</scope>
    <source>
        <strain evidence="5 6">BABAE-6</strain>
    </source>
</reference>
<dbReference type="PANTHER" id="PTHR12128:SF28">
    <property type="entry name" value="2-DEHYDRO-3-DEOXY-D-GLUCONATE ALDOLASE YAGE-RELATED"/>
    <property type="match status" value="1"/>
</dbReference>
<dbReference type="InterPro" id="IPR002220">
    <property type="entry name" value="DapA-like"/>
</dbReference>
<dbReference type="InterPro" id="IPR013785">
    <property type="entry name" value="Aldolase_TIM"/>
</dbReference>